<evidence type="ECO:0000256" key="1">
    <source>
        <dbReference type="SAM" id="MobiDB-lite"/>
    </source>
</evidence>
<dbReference type="AlphaFoldDB" id="A0A4Q0S095"/>
<proteinExistence type="predicted"/>
<keyword evidence="2" id="KW-0732">Signal</keyword>
<accession>A0A4Q0S095</accession>
<feature type="signal peptide" evidence="2">
    <location>
        <begin position="1"/>
        <end position="19"/>
    </location>
</feature>
<protein>
    <submittedName>
        <fullName evidence="3">Uncharacterized protein</fullName>
    </submittedName>
</protein>
<name>A0A4Q0S095_9BRAD</name>
<comment type="caution">
    <text evidence="3">The sequence shown here is derived from an EMBL/GenBank/DDBJ whole genome shotgun (WGS) entry which is preliminary data.</text>
</comment>
<dbReference type="OrthoDB" id="8141532at2"/>
<feature type="compositionally biased region" description="Low complexity" evidence="1">
    <location>
        <begin position="63"/>
        <end position="75"/>
    </location>
</feature>
<dbReference type="EMBL" id="LBJQ01000086">
    <property type="protein sequence ID" value="RXH25452.1"/>
    <property type="molecule type" value="Genomic_DNA"/>
</dbReference>
<gene>
    <name evidence="3" type="ORF">XH99_25560</name>
</gene>
<dbReference type="RefSeq" id="WP_128920680.1">
    <property type="nucleotide sequence ID" value="NZ_LBJC01000033.1"/>
</dbReference>
<dbReference type="Proteomes" id="UP000289546">
    <property type="component" value="Unassembled WGS sequence"/>
</dbReference>
<evidence type="ECO:0000313" key="3">
    <source>
        <dbReference type="EMBL" id="RXH25452.1"/>
    </source>
</evidence>
<feature type="chain" id="PRO_5020857509" evidence="2">
    <location>
        <begin position="20"/>
        <end position="83"/>
    </location>
</feature>
<feature type="compositionally biased region" description="Polar residues" evidence="1">
    <location>
        <begin position="26"/>
        <end position="49"/>
    </location>
</feature>
<organism evidence="3 4">
    <name type="scientific">Bradyrhizobium nanningense</name>
    <dbReference type="NCBI Taxonomy" id="1325118"/>
    <lineage>
        <taxon>Bacteria</taxon>
        <taxon>Pseudomonadati</taxon>
        <taxon>Pseudomonadota</taxon>
        <taxon>Alphaproteobacteria</taxon>
        <taxon>Hyphomicrobiales</taxon>
        <taxon>Nitrobacteraceae</taxon>
        <taxon>Bradyrhizobium</taxon>
    </lineage>
</organism>
<evidence type="ECO:0000256" key="2">
    <source>
        <dbReference type="SAM" id="SignalP"/>
    </source>
</evidence>
<reference evidence="3 4" key="1">
    <citation type="submission" date="2015-04" db="EMBL/GenBank/DDBJ databases">
        <title>Comparative genomics of rhizobia nodulating Arachis hypogaea in China.</title>
        <authorList>
            <person name="Li Y."/>
        </authorList>
    </citation>
    <scope>NUCLEOTIDE SEQUENCE [LARGE SCALE GENOMIC DNA]</scope>
    <source>
        <strain evidence="3 4">CCBAU 51757</strain>
    </source>
</reference>
<feature type="region of interest" description="Disordered" evidence="1">
    <location>
        <begin position="26"/>
        <end position="83"/>
    </location>
</feature>
<sequence>MRMIHFVFAGTLAAATVLAGPVLAKNSDSQKAEGNSPSSTCSAYQQTPDGTWEPLPCKETGDRGQSQTRRSSSQGTERDGDGR</sequence>
<keyword evidence="4" id="KW-1185">Reference proteome</keyword>
<evidence type="ECO:0000313" key="4">
    <source>
        <dbReference type="Proteomes" id="UP000289546"/>
    </source>
</evidence>